<name>B2WPK1_PYRTR</name>
<accession>B2WPK1</accession>
<dbReference type="InParanoid" id="B2WPK1"/>
<reference evidence="2" key="1">
    <citation type="journal article" date="2013" name="G3 (Bethesda)">
        <title>Comparative genomics of a plant-pathogenic fungus, Pyrenophora tritici-repentis, reveals transduplication and the impact of repeat elements on pathogenicity and population divergence.</title>
        <authorList>
            <person name="Manning V.A."/>
            <person name="Pandelova I."/>
            <person name="Dhillon B."/>
            <person name="Wilhelm L.J."/>
            <person name="Goodwin S.B."/>
            <person name="Berlin A.M."/>
            <person name="Figueroa M."/>
            <person name="Freitag M."/>
            <person name="Hane J.K."/>
            <person name="Henrissat B."/>
            <person name="Holman W.H."/>
            <person name="Kodira C.D."/>
            <person name="Martin J."/>
            <person name="Oliver R.P."/>
            <person name="Robbertse B."/>
            <person name="Schackwitz W."/>
            <person name="Schwartz D.C."/>
            <person name="Spatafora J.W."/>
            <person name="Turgeon B.G."/>
            <person name="Yandava C."/>
            <person name="Young S."/>
            <person name="Zhou S."/>
            <person name="Zeng Q."/>
            <person name="Grigoriev I.V."/>
            <person name="Ma L.-J."/>
            <person name="Ciuffetti L.M."/>
        </authorList>
    </citation>
    <scope>NUCLEOTIDE SEQUENCE [LARGE SCALE GENOMIC DNA]</scope>
    <source>
        <strain evidence="2">Pt-1C-BFP</strain>
    </source>
</reference>
<dbReference type="HOGENOM" id="CLU_578897_0_0_1"/>
<organism evidence="1 2">
    <name type="scientific">Pyrenophora tritici-repentis (strain Pt-1C-BFP)</name>
    <name type="common">Wheat tan spot fungus</name>
    <name type="synonym">Drechslera tritici-repentis</name>
    <dbReference type="NCBI Taxonomy" id="426418"/>
    <lineage>
        <taxon>Eukaryota</taxon>
        <taxon>Fungi</taxon>
        <taxon>Dikarya</taxon>
        <taxon>Ascomycota</taxon>
        <taxon>Pezizomycotina</taxon>
        <taxon>Dothideomycetes</taxon>
        <taxon>Pleosporomycetidae</taxon>
        <taxon>Pleosporales</taxon>
        <taxon>Pleosporineae</taxon>
        <taxon>Pleosporaceae</taxon>
        <taxon>Pyrenophora</taxon>
    </lineage>
</organism>
<dbReference type="Proteomes" id="UP000001471">
    <property type="component" value="Unassembled WGS sequence"/>
</dbReference>
<protein>
    <submittedName>
        <fullName evidence="1">Uncharacterized protein</fullName>
    </submittedName>
</protein>
<dbReference type="AlphaFoldDB" id="B2WPK1"/>
<proteinExistence type="predicted"/>
<dbReference type="eggNOG" id="ENOG502SZDQ">
    <property type="taxonomic scope" value="Eukaryota"/>
</dbReference>
<gene>
    <name evidence="1" type="ORF">PTRG_11952</name>
</gene>
<sequence>MSRWHRDVCLICSVSLDCEKQFSDIRAIPTQQGYGILFQPPEFRTKPRRLQWPNFRSTCQVHLAGTLPNALLVHYHCILILCWVRRNAPILALTSTLPQISQPCFEPPPSRLEFDIYRMFDHVKDPLVQRLMEAPVELFNAITAYLPPDQALAVASIRDALVLSPRRLISPYRSSVSEIIKSYSSRRRLAHLYEVASYLQGQNVEVGSRDREVGLSPETNAVFVAVGGRRYLHDFCDGDHLASNGRSGFSTVWMGLKNPNQVALMVDEFGIVDVAFEEDNGQLQWILGTEPTTRNIFLERAPTGILSSIKVTYDSIKCRSIRLLPCSGARPRPLLLPNSGQWIPWSFYLGTLFTFPHDDYFIPTVTDIVTPGIIYMSYRRDGVISGIHNKPEGNCTQILLGPPAETRSVKFLVLCHSITKSQIPCIQFIHNNRAIPPLPTAFNVQNEEVHSEVKAIWWSNTWRSGFLFNVIK</sequence>
<evidence type="ECO:0000313" key="2">
    <source>
        <dbReference type="Proteomes" id="UP000001471"/>
    </source>
</evidence>
<evidence type="ECO:0000313" key="1">
    <source>
        <dbReference type="EMBL" id="EDU46067.1"/>
    </source>
</evidence>
<dbReference type="EMBL" id="DS231637">
    <property type="protein sequence ID" value="EDU46067.1"/>
    <property type="molecule type" value="Genomic_DNA"/>
</dbReference>